<dbReference type="AlphaFoldDB" id="A0A1G7KC78"/>
<proteinExistence type="predicted"/>
<name>A0A1G7KC78_9BACL</name>
<evidence type="ECO:0008006" key="3">
    <source>
        <dbReference type="Google" id="ProtNLM"/>
    </source>
</evidence>
<evidence type="ECO:0000313" key="1">
    <source>
        <dbReference type="EMBL" id="SDF34681.1"/>
    </source>
</evidence>
<organism evidence="1 2">
    <name type="scientific">Fontibacillus panacisegetis</name>
    <dbReference type="NCBI Taxonomy" id="670482"/>
    <lineage>
        <taxon>Bacteria</taxon>
        <taxon>Bacillati</taxon>
        <taxon>Bacillota</taxon>
        <taxon>Bacilli</taxon>
        <taxon>Bacillales</taxon>
        <taxon>Paenibacillaceae</taxon>
        <taxon>Fontibacillus</taxon>
    </lineage>
</organism>
<gene>
    <name evidence="1" type="ORF">SAMN04488542_10988</name>
</gene>
<dbReference type="Proteomes" id="UP000198972">
    <property type="component" value="Unassembled WGS sequence"/>
</dbReference>
<dbReference type="EMBL" id="FNBG01000009">
    <property type="protein sequence ID" value="SDF34681.1"/>
    <property type="molecule type" value="Genomic_DNA"/>
</dbReference>
<evidence type="ECO:0000313" key="2">
    <source>
        <dbReference type="Proteomes" id="UP000198972"/>
    </source>
</evidence>
<dbReference type="PANTHER" id="PTHR40056:SF1">
    <property type="entry name" value="DUF1836 DOMAIN-CONTAINING PROTEIN"/>
    <property type="match status" value="1"/>
</dbReference>
<accession>A0A1G7KC78</accession>
<sequence>MQEDIQLLLEQIMEQGDIQLSDIPNIDLYMDQVITIFENALGTSKRYPEDKLLTKTMINNYTKDKILMPAINKKYTSEHILIMALIYHLKQTLSISDIKSLFQGTLHHEEVNVQEVYQEFLVLKQHQSMLFAQHLQEAEHGVSDRDHNQKEKTLLTVLTLIHHANTYKRLAEKMIDQLK</sequence>
<dbReference type="STRING" id="670482.SAMN04488542_10988"/>
<protein>
    <recommendedName>
        <fullName evidence="3">DUF1836 domain-containing protein</fullName>
    </recommendedName>
</protein>
<dbReference type="PANTHER" id="PTHR40056">
    <property type="entry name" value="HYPOTHETICAL CYTOSOLIC PROTEIN"/>
    <property type="match status" value="1"/>
</dbReference>
<dbReference type="RefSeq" id="WP_245742323.1">
    <property type="nucleotide sequence ID" value="NZ_FNBG01000009.1"/>
</dbReference>
<dbReference type="InterPro" id="IPR014975">
    <property type="entry name" value="DUF1836"/>
</dbReference>
<dbReference type="Pfam" id="PF08876">
    <property type="entry name" value="DUF1836"/>
    <property type="match status" value="1"/>
</dbReference>
<keyword evidence="2" id="KW-1185">Reference proteome</keyword>
<reference evidence="1 2" key="1">
    <citation type="submission" date="2016-10" db="EMBL/GenBank/DDBJ databases">
        <authorList>
            <person name="de Groot N.N."/>
        </authorList>
    </citation>
    <scope>NUCLEOTIDE SEQUENCE [LARGE SCALE GENOMIC DNA]</scope>
    <source>
        <strain evidence="1 2">DSM 28129</strain>
    </source>
</reference>